<dbReference type="SUPFAM" id="SSF55811">
    <property type="entry name" value="Nudix"/>
    <property type="match status" value="1"/>
</dbReference>
<proteinExistence type="predicted"/>
<dbReference type="CDD" id="cd03670">
    <property type="entry name" value="NUDIX_ADPRase_Nudt9"/>
    <property type="match status" value="1"/>
</dbReference>
<dbReference type="PANTHER" id="PTHR13030:SF8">
    <property type="entry name" value="ADP-RIBOSE PYROPHOSPHATASE, MITOCHONDRIAL"/>
    <property type="match status" value="1"/>
</dbReference>
<feature type="domain" description="Nudix hydrolase" evidence="1">
    <location>
        <begin position="143"/>
        <end position="298"/>
    </location>
</feature>
<reference evidence="2" key="1">
    <citation type="submission" date="2014-05" db="EMBL/GenBank/DDBJ databases">
        <authorList>
            <person name="Chronopoulou M."/>
        </authorList>
    </citation>
    <scope>NUCLEOTIDE SEQUENCE</scope>
    <source>
        <tissue evidence="2">Whole organism</tissue>
    </source>
</reference>
<dbReference type="PROSITE" id="PS51462">
    <property type="entry name" value="NUDIX"/>
    <property type="match status" value="1"/>
</dbReference>
<accession>A0A0K2TTJ1</accession>
<dbReference type="InterPro" id="IPR015797">
    <property type="entry name" value="NUDIX_hydrolase-like_dom_sf"/>
</dbReference>
<dbReference type="Pfam" id="PF25969">
    <property type="entry name" value="NUDT9_N"/>
    <property type="match status" value="1"/>
</dbReference>
<dbReference type="InterPro" id="IPR039989">
    <property type="entry name" value="NUDT9"/>
</dbReference>
<dbReference type="GO" id="GO:0047631">
    <property type="term" value="F:ADP-ribose diphosphatase activity"/>
    <property type="evidence" value="ECO:0007669"/>
    <property type="project" value="InterPro"/>
</dbReference>
<protein>
    <recommendedName>
        <fullName evidence="1">Nudix hydrolase domain-containing protein</fullName>
    </recommendedName>
</protein>
<dbReference type="PANTHER" id="PTHR13030">
    <property type="entry name" value="NUDIX HYDROLASE"/>
    <property type="match status" value="1"/>
</dbReference>
<evidence type="ECO:0000259" key="1">
    <source>
        <dbReference type="PROSITE" id="PS51462"/>
    </source>
</evidence>
<sequence length="303" mass="34776">MLSSLFRFTHNQVLKMSRNHHVKCRYPNDYIYRDESGKSRSIVRLKVPNIDCSWDDEFDIYDPITFTAPFVLKAAWADPPLEDRTPKWNSIDGKVDRRSGEGKYRIQGNICLNIKGRTGLRGRGVLGKWGPNHAADPIVTRWKRKEGSNEIEIHPNSGKKVLQFVGIKRKDTGEWALPGGMVDPGEKVSITVRREFMEEAMNSTQGTPEENAQKEKMVERFFSKGVEIYRGYVDDPRNTDNAWMETTAFLFHDEDGKEIAEFDLKAGDDAVDLKWIDISGSIELYASHSDLIRRVVKLKDAHW</sequence>
<dbReference type="EMBL" id="HACA01011364">
    <property type="protein sequence ID" value="CDW28725.1"/>
    <property type="molecule type" value="Transcribed_RNA"/>
</dbReference>
<dbReference type="InterPro" id="IPR000086">
    <property type="entry name" value="NUDIX_hydrolase_dom"/>
</dbReference>
<dbReference type="OMA" id="VQVYQGY"/>
<organism evidence="2">
    <name type="scientific">Lepeophtheirus salmonis</name>
    <name type="common">Salmon louse</name>
    <name type="synonym">Caligus salmonis</name>
    <dbReference type="NCBI Taxonomy" id="72036"/>
    <lineage>
        <taxon>Eukaryota</taxon>
        <taxon>Metazoa</taxon>
        <taxon>Ecdysozoa</taxon>
        <taxon>Arthropoda</taxon>
        <taxon>Crustacea</taxon>
        <taxon>Multicrustacea</taxon>
        <taxon>Hexanauplia</taxon>
        <taxon>Copepoda</taxon>
        <taxon>Siphonostomatoida</taxon>
        <taxon>Caligidae</taxon>
        <taxon>Lepeophtheirus</taxon>
    </lineage>
</organism>
<dbReference type="FunFam" id="3.90.79.10:FF:000021">
    <property type="entry name" value="ADP-ribose pyrophosphatase, mitochondrial isoform X1"/>
    <property type="match status" value="1"/>
</dbReference>
<dbReference type="EMBL" id="HACA01011365">
    <property type="protein sequence ID" value="CDW28726.1"/>
    <property type="molecule type" value="Transcribed_RNA"/>
</dbReference>
<name>A0A0K2TTJ1_LEPSM</name>
<evidence type="ECO:0000313" key="2">
    <source>
        <dbReference type="EMBL" id="CDW28726.1"/>
    </source>
</evidence>
<dbReference type="AlphaFoldDB" id="A0A0K2TTJ1"/>
<dbReference type="Pfam" id="PF00293">
    <property type="entry name" value="NUDIX"/>
    <property type="match status" value="1"/>
</dbReference>
<dbReference type="Gene3D" id="3.90.79.10">
    <property type="entry name" value="Nucleoside Triphosphate Pyrophosphohydrolase"/>
    <property type="match status" value="1"/>
</dbReference>
<dbReference type="OrthoDB" id="9972248at2759"/>